<sequence>MAETSVTTIHHKNYDIISLESVDSTSRFLKDYVSEKRPNKPLFCTTKNQTAGYGQQKRSWLTNEKSAIFSLAFPVDKDYVLSGLVSLHIASLLHQTLTELTAETLYLKWPNDIFNDSGKVAGILIEQVIKKDYRAFIIGIGINRDASAENPLLEGSSLVKHFDLEVFFQNFFKKIQQSELQNYSQQELAHYWQLNDLFRIDETVKLISPDIEEQGIYLGVNPQGQAVIKLPDTIKILSSGQTSIRKIL</sequence>
<dbReference type="InterPro" id="IPR004143">
    <property type="entry name" value="BPL_LPL_catalytic"/>
</dbReference>
<organism evidence="3 4">
    <name type="scientific">Thiomicrorhabdus lithotrophica</name>
    <dbReference type="NCBI Taxonomy" id="2949997"/>
    <lineage>
        <taxon>Bacteria</taxon>
        <taxon>Pseudomonadati</taxon>
        <taxon>Pseudomonadota</taxon>
        <taxon>Gammaproteobacteria</taxon>
        <taxon>Thiotrichales</taxon>
        <taxon>Piscirickettsiaceae</taxon>
        <taxon>Thiomicrorhabdus</taxon>
    </lineage>
</organism>
<dbReference type="EC" id="6.3.4.15" evidence="3"/>
<dbReference type="InterPro" id="IPR045864">
    <property type="entry name" value="aa-tRNA-synth_II/BPL/LPL"/>
</dbReference>
<gene>
    <name evidence="3" type="ORF">NR989_04200</name>
</gene>
<proteinExistence type="predicted"/>
<dbReference type="GO" id="GO:0004077">
    <property type="term" value="F:biotin--[biotin carboxyl-carrier protein] ligase activity"/>
    <property type="evidence" value="ECO:0007669"/>
    <property type="project" value="UniProtKB-EC"/>
</dbReference>
<dbReference type="Proteomes" id="UP001222275">
    <property type="component" value="Chromosome"/>
</dbReference>
<keyword evidence="4" id="KW-1185">Reference proteome</keyword>
<dbReference type="PANTHER" id="PTHR12835:SF5">
    <property type="entry name" value="BIOTIN--PROTEIN LIGASE"/>
    <property type="match status" value="1"/>
</dbReference>
<protein>
    <submittedName>
        <fullName evidence="3">Biotin--[acetyl-CoA-carboxylase] ligase</fullName>
        <ecNumber evidence="3">6.3.4.15</ecNumber>
    </submittedName>
</protein>
<dbReference type="SUPFAM" id="SSF55681">
    <property type="entry name" value="Class II aaRS and biotin synthetases"/>
    <property type="match status" value="1"/>
</dbReference>
<dbReference type="InterPro" id="IPR004408">
    <property type="entry name" value="Biotin_CoA_COase_ligase"/>
</dbReference>
<name>A0ABY8CBU6_9GAMM</name>
<dbReference type="PANTHER" id="PTHR12835">
    <property type="entry name" value="BIOTIN PROTEIN LIGASE"/>
    <property type="match status" value="1"/>
</dbReference>
<evidence type="ECO:0000313" key="4">
    <source>
        <dbReference type="Proteomes" id="UP001222275"/>
    </source>
</evidence>
<evidence type="ECO:0000259" key="2">
    <source>
        <dbReference type="Pfam" id="PF03099"/>
    </source>
</evidence>
<accession>A0ABY8CBU6</accession>
<reference evidence="3 4" key="1">
    <citation type="submission" date="2022-06" db="EMBL/GenBank/DDBJ databases">
        <title>Thiomicrohabdus sp. nov, an obligately chemolithoautotrophic, sulfur-oxidizing bacterium isolated from beach of Guanyin Mountain. Amoy.</title>
        <authorList>
            <person name="Zhu H."/>
        </authorList>
    </citation>
    <scope>NUCLEOTIDE SEQUENCE [LARGE SCALE GENOMIC DNA]</scope>
    <source>
        <strain evidence="3 4">XGS-01</strain>
    </source>
</reference>
<dbReference type="Gene3D" id="3.30.930.10">
    <property type="entry name" value="Bira Bifunctional Protein, Domain 2"/>
    <property type="match status" value="1"/>
</dbReference>
<dbReference type="Gene3D" id="2.30.30.100">
    <property type="match status" value="1"/>
</dbReference>
<keyword evidence="1 3" id="KW-0436">Ligase</keyword>
<dbReference type="NCBIfam" id="TIGR00121">
    <property type="entry name" value="birA_ligase"/>
    <property type="match status" value="1"/>
</dbReference>
<feature type="domain" description="BPL/LPL catalytic" evidence="2">
    <location>
        <begin position="20"/>
        <end position="143"/>
    </location>
</feature>
<dbReference type="EMBL" id="CP102381">
    <property type="protein sequence ID" value="WEJ63459.1"/>
    <property type="molecule type" value="Genomic_DNA"/>
</dbReference>
<dbReference type="Pfam" id="PF03099">
    <property type="entry name" value="BPL_LplA_LipB"/>
    <property type="match status" value="1"/>
</dbReference>
<dbReference type="RefSeq" id="WP_275595716.1">
    <property type="nucleotide sequence ID" value="NZ_CP102381.1"/>
</dbReference>
<evidence type="ECO:0000313" key="3">
    <source>
        <dbReference type="EMBL" id="WEJ63459.1"/>
    </source>
</evidence>
<evidence type="ECO:0000256" key="1">
    <source>
        <dbReference type="ARBA" id="ARBA00022598"/>
    </source>
</evidence>